<dbReference type="AlphaFoldDB" id="A0A6G1G799"/>
<evidence type="ECO:0000313" key="2">
    <source>
        <dbReference type="EMBL" id="KAF1813811.1"/>
    </source>
</evidence>
<accession>A0A6G1G799</accession>
<dbReference type="GeneID" id="54416825"/>
<name>A0A6G1G799_9PEZI</name>
<dbReference type="Proteomes" id="UP000504638">
    <property type="component" value="Unplaced"/>
</dbReference>
<dbReference type="OrthoDB" id="5428863at2759"/>
<dbReference type="RefSeq" id="XP_033535442.1">
    <property type="nucleotide sequence ID" value="XM_033676255.1"/>
</dbReference>
<dbReference type="PANTHER" id="PTHR33112">
    <property type="entry name" value="DOMAIN PROTEIN, PUTATIVE-RELATED"/>
    <property type="match status" value="1"/>
</dbReference>
<evidence type="ECO:0000313" key="4">
    <source>
        <dbReference type="RefSeq" id="XP_033535442.1"/>
    </source>
</evidence>
<evidence type="ECO:0000313" key="3">
    <source>
        <dbReference type="Proteomes" id="UP000504638"/>
    </source>
</evidence>
<reference evidence="4" key="3">
    <citation type="submission" date="2025-04" db="UniProtKB">
        <authorList>
            <consortium name="RefSeq"/>
        </authorList>
    </citation>
    <scope>IDENTIFICATION</scope>
    <source>
        <strain evidence="4">CBS 781.70</strain>
    </source>
</reference>
<evidence type="ECO:0000259" key="1">
    <source>
        <dbReference type="Pfam" id="PF06985"/>
    </source>
</evidence>
<proteinExistence type="predicted"/>
<keyword evidence="3" id="KW-1185">Reference proteome</keyword>
<dbReference type="InterPro" id="IPR010730">
    <property type="entry name" value="HET"/>
</dbReference>
<feature type="non-terminal residue" evidence="2">
    <location>
        <position position="1"/>
    </location>
</feature>
<gene>
    <name evidence="2 4" type="ORF">P152DRAFT_394417</name>
</gene>
<protein>
    <submittedName>
        <fullName evidence="2 4">HET-domain-containing protein</fullName>
    </submittedName>
</protein>
<feature type="domain" description="Heterokaryon incompatibility" evidence="1">
    <location>
        <begin position="65"/>
        <end position="214"/>
    </location>
</feature>
<organism evidence="2">
    <name type="scientific">Eremomyces bilateralis CBS 781.70</name>
    <dbReference type="NCBI Taxonomy" id="1392243"/>
    <lineage>
        <taxon>Eukaryota</taxon>
        <taxon>Fungi</taxon>
        <taxon>Dikarya</taxon>
        <taxon>Ascomycota</taxon>
        <taxon>Pezizomycotina</taxon>
        <taxon>Dothideomycetes</taxon>
        <taxon>Dothideomycetes incertae sedis</taxon>
        <taxon>Eremomycetales</taxon>
        <taxon>Eremomycetaceae</taxon>
        <taxon>Eremomyces</taxon>
    </lineage>
</organism>
<dbReference type="PANTHER" id="PTHR33112:SF16">
    <property type="entry name" value="HETEROKARYON INCOMPATIBILITY DOMAIN-CONTAINING PROTEIN"/>
    <property type="match status" value="1"/>
</dbReference>
<sequence>PKWIESGLLRKWKLHCDKSHQRRGQRCHISPAARYPPPVKPEYLVDTWLGYITLAQTLAPADVDYVTLSYVWGPVQPYTTLKKNLHMLQTPGSLANPLVLSKLANTVKDAIALSALPKERYLWIDTFCIVQDDDNMRHRQINHMSSIFANSHLTIVAEDGDNANYGLRGLQGVSKPREFKQDLHRLTSQVKLLARSGSYDQPSVWSKRGWTFQEELFSPRKLRFYNQVARWECPHSFWSEYNWQSVSQGGTISSAIPGTDEPESIEVFSVPFASLSGYLKLLGRYNDRDLSYQKDSLFAFAGITTALSRVFPGGFISGIPQMFFDIALLWQPIGDAKRRTPNRTSGSKSLLPSWSWAGWQCKVDYRSCDPAFSYFKSSKFGEEAI</sequence>
<reference evidence="2 4" key="1">
    <citation type="submission" date="2020-01" db="EMBL/GenBank/DDBJ databases">
        <authorList>
            <consortium name="DOE Joint Genome Institute"/>
            <person name="Haridas S."/>
            <person name="Albert R."/>
            <person name="Binder M."/>
            <person name="Bloem J."/>
            <person name="Labutti K."/>
            <person name="Salamov A."/>
            <person name="Andreopoulos B."/>
            <person name="Baker S.E."/>
            <person name="Barry K."/>
            <person name="Bills G."/>
            <person name="Bluhm B.H."/>
            <person name="Cannon C."/>
            <person name="Castanera R."/>
            <person name="Culley D.E."/>
            <person name="Daum C."/>
            <person name="Ezra D."/>
            <person name="Gonzalez J.B."/>
            <person name="Henrissat B."/>
            <person name="Kuo A."/>
            <person name="Liang C."/>
            <person name="Lipzen A."/>
            <person name="Lutzoni F."/>
            <person name="Magnuson J."/>
            <person name="Mondo S."/>
            <person name="Nolan M."/>
            <person name="Ohm R."/>
            <person name="Pangilinan J."/>
            <person name="Park H.-J."/>
            <person name="Ramirez L."/>
            <person name="Alfaro M."/>
            <person name="Sun H."/>
            <person name="Tritt A."/>
            <person name="Yoshinaga Y."/>
            <person name="Zwiers L.-H."/>
            <person name="Turgeon B.G."/>
            <person name="Goodwin S.B."/>
            <person name="Spatafora J.W."/>
            <person name="Crous P.W."/>
            <person name="Grigoriev I.V."/>
        </authorList>
    </citation>
    <scope>NUCLEOTIDE SEQUENCE</scope>
    <source>
        <strain evidence="2 4">CBS 781.70</strain>
    </source>
</reference>
<dbReference type="Pfam" id="PF06985">
    <property type="entry name" value="HET"/>
    <property type="match status" value="1"/>
</dbReference>
<reference evidence="4" key="2">
    <citation type="submission" date="2020-04" db="EMBL/GenBank/DDBJ databases">
        <authorList>
            <consortium name="NCBI Genome Project"/>
        </authorList>
    </citation>
    <scope>NUCLEOTIDE SEQUENCE</scope>
    <source>
        <strain evidence="4">CBS 781.70</strain>
    </source>
</reference>
<dbReference type="EMBL" id="ML975154">
    <property type="protein sequence ID" value="KAF1813811.1"/>
    <property type="molecule type" value="Genomic_DNA"/>
</dbReference>